<proteinExistence type="predicted"/>
<gene>
    <name evidence="1" type="ORF">IPOD504_LOCUS14840</name>
</gene>
<dbReference type="EMBL" id="OW152818">
    <property type="protein sequence ID" value="CAH2070781.1"/>
    <property type="molecule type" value="Genomic_DNA"/>
</dbReference>
<protein>
    <submittedName>
        <fullName evidence="1">Uncharacterized protein</fullName>
    </submittedName>
</protein>
<dbReference type="Proteomes" id="UP000837857">
    <property type="component" value="Chromosome 6"/>
</dbReference>
<feature type="non-terminal residue" evidence="1">
    <location>
        <position position="1"/>
    </location>
</feature>
<accession>A0ABN8J1G4</accession>
<reference evidence="1" key="1">
    <citation type="submission" date="2022-03" db="EMBL/GenBank/DDBJ databases">
        <authorList>
            <person name="Martin H S."/>
        </authorList>
    </citation>
    <scope>NUCLEOTIDE SEQUENCE</scope>
</reference>
<keyword evidence="2" id="KW-1185">Reference proteome</keyword>
<organism evidence="1 2">
    <name type="scientific">Iphiclides podalirius</name>
    <name type="common">scarce swallowtail</name>
    <dbReference type="NCBI Taxonomy" id="110791"/>
    <lineage>
        <taxon>Eukaryota</taxon>
        <taxon>Metazoa</taxon>
        <taxon>Ecdysozoa</taxon>
        <taxon>Arthropoda</taxon>
        <taxon>Hexapoda</taxon>
        <taxon>Insecta</taxon>
        <taxon>Pterygota</taxon>
        <taxon>Neoptera</taxon>
        <taxon>Endopterygota</taxon>
        <taxon>Lepidoptera</taxon>
        <taxon>Glossata</taxon>
        <taxon>Ditrysia</taxon>
        <taxon>Papilionoidea</taxon>
        <taxon>Papilionidae</taxon>
        <taxon>Papilioninae</taxon>
        <taxon>Iphiclides</taxon>
    </lineage>
</organism>
<sequence length="91" mass="9619">MSRRGVGKGAWGAWGGPLLGSNKSGANVDEARHQSCGLTAHSVTSCDGGARPADQLSSRVTELFYDSLVPCSRINNLRLEITASRMLTSIN</sequence>
<evidence type="ECO:0000313" key="1">
    <source>
        <dbReference type="EMBL" id="CAH2070781.1"/>
    </source>
</evidence>
<name>A0ABN8J1G4_9NEOP</name>
<evidence type="ECO:0000313" key="2">
    <source>
        <dbReference type="Proteomes" id="UP000837857"/>
    </source>
</evidence>